<dbReference type="GO" id="GO:0042273">
    <property type="term" value="P:ribosomal large subunit biogenesis"/>
    <property type="evidence" value="ECO:0007669"/>
    <property type="project" value="TreeGrafter"/>
</dbReference>
<comment type="caution">
    <text evidence="5">The sequence shown here is derived from an EMBL/GenBank/DDBJ whole genome shotgun (WGS) entry which is preliminary data.</text>
</comment>
<evidence type="ECO:0000256" key="1">
    <source>
        <dbReference type="ARBA" id="ARBA00004123"/>
    </source>
</evidence>
<evidence type="ECO:0000256" key="3">
    <source>
        <dbReference type="ARBA" id="ARBA00023242"/>
    </source>
</evidence>
<dbReference type="Pfam" id="PF03715">
    <property type="entry name" value="Noc2"/>
    <property type="match status" value="1"/>
</dbReference>
<name>A0A0C2JHC1_THEKT</name>
<keyword evidence="6" id="KW-1185">Reference proteome</keyword>
<dbReference type="PANTHER" id="PTHR12687">
    <property type="entry name" value="NUCLEOLAR COMPLEX 2 AND RAD4-RELATED"/>
    <property type="match status" value="1"/>
</dbReference>
<evidence type="ECO:0000256" key="2">
    <source>
        <dbReference type="ARBA" id="ARBA00005907"/>
    </source>
</evidence>
<evidence type="ECO:0000313" key="6">
    <source>
        <dbReference type="Proteomes" id="UP000031668"/>
    </source>
</evidence>
<dbReference type="GO" id="GO:0005730">
    <property type="term" value="C:nucleolus"/>
    <property type="evidence" value="ECO:0007669"/>
    <property type="project" value="TreeGrafter"/>
</dbReference>
<keyword evidence="3" id="KW-0539">Nucleus</keyword>
<dbReference type="GO" id="GO:0030690">
    <property type="term" value="C:Noc1p-Noc2p complex"/>
    <property type="evidence" value="ECO:0007669"/>
    <property type="project" value="TreeGrafter"/>
</dbReference>
<dbReference type="EMBL" id="JWZT01002732">
    <property type="protein sequence ID" value="KII68683.1"/>
    <property type="molecule type" value="Genomic_DNA"/>
</dbReference>
<accession>A0A0C2JHC1</accession>
<dbReference type="OMA" id="FNICPES"/>
<reference evidence="5 6" key="1">
    <citation type="journal article" date="2014" name="Genome Biol. Evol.">
        <title>The genome of the myxosporean Thelohanellus kitauei shows adaptations to nutrient acquisition within its fish host.</title>
        <authorList>
            <person name="Yang Y."/>
            <person name="Xiong J."/>
            <person name="Zhou Z."/>
            <person name="Huo F."/>
            <person name="Miao W."/>
            <person name="Ran C."/>
            <person name="Liu Y."/>
            <person name="Zhang J."/>
            <person name="Feng J."/>
            <person name="Wang M."/>
            <person name="Wang M."/>
            <person name="Wang L."/>
            <person name="Yao B."/>
        </authorList>
    </citation>
    <scope>NUCLEOTIDE SEQUENCE [LARGE SCALE GENOMIC DNA]</scope>
    <source>
        <strain evidence="5">Wuqing</strain>
    </source>
</reference>
<organism evidence="5 6">
    <name type="scientific">Thelohanellus kitauei</name>
    <name type="common">Myxosporean</name>
    <dbReference type="NCBI Taxonomy" id="669202"/>
    <lineage>
        <taxon>Eukaryota</taxon>
        <taxon>Metazoa</taxon>
        <taxon>Cnidaria</taxon>
        <taxon>Myxozoa</taxon>
        <taxon>Myxosporea</taxon>
        <taxon>Bivalvulida</taxon>
        <taxon>Platysporina</taxon>
        <taxon>Myxobolidae</taxon>
        <taxon>Thelohanellus</taxon>
    </lineage>
</organism>
<evidence type="ECO:0000256" key="4">
    <source>
        <dbReference type="SAM" id="MobiDB-lite"/>
    </source>
</evidence>
<gene>
    <name evidence="5" type="ORF">RF11_09558</name>
</gene>
<proteinExistence type="inferred from homology"/>
<protein>
    <submittedName>
        <fullName evidence="5">Nucleolar complex protein 2</fullName>
    </submittedName>
</protein>
<dbReference type="GO" id="GO:0030691">
    <property type="term" value="C:Noc2p-Noc3p complex"/>
    <property type="evidence" value="ECO:0007669"/>
    <property type="project" value="TreeGrafter"/>
</dbReference>
<dbReference type="OrthoDB" id="10266662at2759"/>
<feature type="compositionally biased region" description="Acidic residues" evidence="4">
    <location>
        <begin position="48"/>
        <end position="64"/>
    </location>
</feature>
<dbReference type="PANTHER" id="PTHR12687:SF4">
    <property type="entry name" value="NUCLEOLAR COMPLEX PROTEIN 2 HOMOLOG"/>
    <property type="match status" value="1"/>
</dbReference>
<feature type="region of interest" description="Disordered" evidence="4">
    <location>
        <begin position="46"/>
        <end position="82"/>
    </location>
</feature>
<dbReference type="InterPro" id="IPR005343">
    <property type="entry name" value="Noc2"/>
</dbReference>
<dbReference type="GO" id="GO:0005654">
    <property type="term" value="C:nucleoplasm"/>
    <property type="evidence" value="ECO:0007669"/>
    <property type="project" value="TreeGrafter"/>
</dbReference>
<evidence type="ECO:0000313" key="5">
    <source>
        <dbReference type="EMBL" id="KII68683.1"/>
    </source>
</evidence>
<comment type="subcellular location">
    <subcellularLocation>
        <location evidence="1">Nucleus</location>
    </subcellularLocation>
</comment>
<sequence>MSDYTMALVSQNGSAPCHQSHIEQLKTCDPSFYEFLRTQNPDLLKFDEGEDAGVSEDDGLEPESDSTSNKSESWKKVAKKSKKVEEDTKTTPVVSIDLTTEMLKKWVAQCKKNKMDGFKNLVYSLHDIVCEHFGGNEFYQEHHISKNMTMTRKGFMPKKTIIDKKVTLKRRNNKYVTLDQNIVKKCVKKALKYIPIFLNKTFSDEHKKHPHLSSKWRSFQPLVQLYVFSIQQLLSQKISLINPLVILKFSESSFPYFHTFCDLSKKLVNNLIDLSNSDKFKVKIKALEIVEHFITIHSRYFMHVFKKLHSLWVHSYKPNVHEDPAYMETLFAIIYRLSSLDSKQVHLFIFDEFRSICRDLRDYMSNKTKKNNQDFFNWSTIAKIDVWTRLLASNPPIPQFEDLKYPVIEITFAIMRLNNSPKYFPAHAHYLRFLLRLASKDHYVPLIPSILKILLSTEFQKLGSKTNEKLPLISFMNHVPPSIRQTQPMKEAIFDQILDVLLQYICKMSESIAFPELGLFTVRWIKTTLRSIKVVSFSKTLKSVIENIEKTCEKIIQIRNQVTFGPNDQDKISNWESKHLVATEKDEK</sequence>
<dbReference type="Proteomes" id="UP000031668">
    <property type="component" value="Unassembled WGS sequence"/>
</dbReference>
<comment type="similarity">
    <text evidence="2">Belongs to the NOC2 family.</text>
</comment>
<dbReference type="AlphaFoldDB" id="A0A0C2JHC1"/>